<dbReference type="AlphaFoldDB" id="A0A835LDY9"/>
<proteinExistence type="predicted"/>
<evidence type="ECO:0000313" key="4">
    <source>
        <dbReference type="Proteomes" id="UP000631114"/>
    </source>
</evidence>
<dbReference type="InterPro" id="IPR051504">
    <property type="entry name" value="Plant_metabolite_acyltrans"/>
</dbReference>
<dbReference type="PANTHER" id="PTHR31625">
    <property type="match status" value="1"/>
</dbReference>
<protein>
    <recommendedName>
        <fullName evidence="5">Anthocyanin acyltransferase</fullName>
    </recommendedName>
</protein>
<dbReference type="OrthoDB" id="1862401at2759"/>
<evidence type="ECO:0000313" key="3">
    <source>
        <dbReference type="EMBL" id="KAF9588952.1"/>
    </source>
</evidence>
<sequence length="524" mass="59099">MEGPQGKIIYNRSSRGSKSKSLPALHLAGIVFKNIYPKYRATFINNRHGINNTLYAGTQLIMALTYKVEVLEICQISPPLGSISTASLPLTFFDIPWLVLPPVQTLFYYELNHPKTYFMNTILPNIKHSLSLTLQHFYPLAGQLTWPQDSVKPQLLYMDGDSVPLTVAECDYDFDHLSGNLSRNADEFYPLVPTFEHAMSDDKLVPILALQVTFFANKGICIGITFNHTSMDGQAFHHFIKSWASICKSEGITSLVTESLPFYDRTVVKDRKGIEIINLNDLEAMNITKDTYNILRIPMVPIDKVRGTFVMSYLDIKKLKQWVMTRLDDRHVAPSFRISTFILISSYVWICSIKARQDTQDDKSSCQDWREYFLFSIDCRPRLDPPLPMTYFGNCVGGCIANGDRNELIGENGMVVAAELIANAIKNVDTELWSRMEKGSSYYKSLPPGRFVSVGWSPKFGTYETDFGWGRPKKTEMNVSDGGAIALNSCRDEEGAIEVSLVRDAVEMDAFASLFENTVSALHL</sequence>
<name>A0A835LDY9_9MAGN</name>
<evidence type="ECO:0000256" key="2">
    <source>
        <dbReference type="ARBA" id="ARBA00023315"/>
    </source>
</evidence>
<dbReference type="Pfam" id="PF02458">
    <property type="entry name" value="Transferase"/>
    <property type="match status" value="1"/>
</dbReference>
<dbReference type="EMBL" id="JADFTS010000009">
    <property type="protein sequence ID" value="KAF9588952.1"/>
    <property type="molecule type" value="Genomic_DNA"/>
</dbReference>
<dbReference type="GO" id="GO:0016747">
    <property type="term" value="F:acyltransferase activity, transferring groups other than amino-acyl groups"/>
    <property type="evidence" value="ECO:0007669"/>
    <property type="project" value="UniProtKB-ARBA"/>
</dbReference>
<keyword evidence="4" id="KW-1185">Reference proteome</keyword>
<dbReference type="Proteomes" id="UP000631114">
    <property type="component" value="Unassembled WGS sequence"/>
</dbReference>
<evidence type="ECO:0008006" key="5">
    <source>
        <dbReference type="Google" id="ProtNLM"/>
    </source>
</evidence>
<dbReference type="Gene3D" id="3.30.559.10">
    <property type="entry name" value="Chloramphenicol acetyltransferase-like domain"/>
    <property type="match status" value="2"/>
</dbReference>
<organism evidence="3 4">
    <name type="scientific">Coptis chinensis</name>
    <dbReference type="NCBI Taxonomy" id="261450"/>
    <lineage>
        <taxon>Eukaryota</taxon>
        <taxon>Viridiplantae</taxon>
        <taxon>Streptophyta</taxon>
        <taxon>Embryophyta</taxon>
        <taxon>Tracheophyta</taxon>
        <taxon>Spermatophyta</taxon>
        <taxon>Magnoliopsida</taxon>
        <taxon>Ranunculales</taxon>
        <taxon>Ranunculaceae</taxon>
        <taxon>Coptidoideae</taxon>
        <taxon>Coptis</taxon>
    </lineage>
</organism>
<accession>A0A835LDY9</accession>
<comment type="caution">
    <text evidence="3">The sequence shown here is derived from an EMBL/GenBank/DDBJ whole genome shotgun (WGS) entry which is preliminary data.</text>
</comment>
<keyword evidence="1" id="KW-0808">Transferase</keyword>
<evidence type="ECO:0000256" key="1">
    <source>
        <dbReference type="ARBA" id="ARBA00022679"/>
    </source>
</evidence>
<gene>
    <name evidence="3" type="ORF">IFM89_017631</name>
</gene>
<dbReference type="InterPro" id="IPR023213">
    <property type="entry name" value="CAT-like_dom_sf"/>
</dbReference>
<keyword evidence="2" id="KW-0012">Acyltransferase</keyword>
<reference evidence="3 4" key="1">
    <citation type="submission" date="2020-10" db="EMBL/GenBank/DDBJ databases">
        <title>The Coptis chinensis genome and diversification of protoberbering-type alkaloids.</title>
        <authorList>
            <person name="Wang B."/>
            <person name="Shu S."/>
            <person name="Song C."/>
            <person name="Liu Y."/>
        </authorList>
    </citation>
    <scope>NUCLEOTIDE SEQUENCE [LARGE SCALE GENOMIC DNA]</scope>
    <source>
        <strain evidence="3">HL-2020</strain>
        <tissue evidence="3">Leaf</tissue>
    </source>
</reference>